<proteinExistence type="predicted"/>
<reference evidence="2 3" key="1">
    <citation type="submission" date="2024-09" db="EMBL/GenBank/DDBJ databases">
        <title>Chromosome-scale assembly of Riccia fluitans.</title>
        <authorList>
            <person name="Paukszto L."/>
            <person name="Sawicki J."/>
            <person name="Karawczyk K."/>
            <person name="Piernik-Szablinska J."/>
            <person name="Szczecinska M."/>
            <person name="Mazdziarz M."/>
        </authorList>
    </citation>
    <scope>NUCLEOTIDE SEQUENCE [LARGE SCALE GENOMIC DNA]</scope>
    <source>
        <strain evidence="2">Rf_01</strain>
        <tissue evidence="2">Aerial parts of the thallus</tissue>
    </source>
</reference>
<evidence type="ECO:0000313" key="3">
    <source>
        <dbReference type="Proteomes" id="UP001605036"/>
    </source>
</evidence>
<gene>
    <name evidence="2" type="ORF">R1flu_005016</name>
</gene>
<dbReference type="EMBL" id="JBHFFA010000003">
    <property type="protein sequence ID" value="KAL2633537.1"/>
    <property type="molecule type" value="Genomic_DNA"/>
</dbReference>
<evidence type="ECO:0000256" key="1">
    <source>
        <dbReference type="SAM" id="MobiDB-lite"/>
    </source>
</evidence>
<sequence length="107" mass="11707">MRGVEAIIAQDVVLAGTLCPNCPTILKILEISKISKLPQTILECPRLDESTVCSYLRAPTSREPIRGDGTSLNSAWSSGMGARSYRGSERRGKKKHTDLTRKVHDPA</sequence>
<comment type="caution">
    <text evidence="2">The sequence shown here is derived from an EMBL/GenBank/DDBJ whole genome shotgun (WGS) entry which is preliminary data.</text>
</comment>
<keyword evidence="3" id="KW-1185">Reference proteome</keyword>
<protein>
    <submittedName>
        <fullName evidence="2">Uncharacterized protein</fullName>
    </submittedName>
</protein>
<feature type="region of interest" description="Disordered" evidence="1">
    <location>
        <begin position="64"/>
        <end position="107"/>
    </location>
</feature>
<feature type="compositionally biased region" description="Basic and acidic residues" evidence="1">
    <location>
        <begin position="97"/>
        <end position="107"/>
    </location>
</feature>
<evidence type="ECO:0000313" key="2">
    <source>
        <dbReference type="EMBL" id="KAL2633537.1"/>
    </source>
</evidence>
<accession>A0ABD1YUY7</accession>
<dbReference type="AlphaFoldDB" id="A0ABD1YUY7"/>
<dbReference type="Proteomes" id="UP001605036">
    <property type="component" value="Unassembled WGS sequence"/>
</dbReference>
<organism evidence="2 3">
    <name type="scientific">Riccia fluitans</name>
    <dbReference type="NCBI Taxonomy" id="41844"/>
    <lineage>
        <taxon>Eukaryota</taxon>
        <taxon>Viridiplantae</taxon>
        <taxon>Streptophyta</taxon>
        <taxon>Embryophyta</taxon>
        <taxon>Marchantiophyta</taxon>
        <taxon>Marchantiopsida</taxon>
        <taxon>Marchantiidae</taxon>
        <taxon>Marchantiales</taxon>
        <taxon>Ricciaceae</taxon>
        <taxon>Riccia</taxon>
    </lineage>
</organism>
<name>A0ABD1YUY7_9MARC</name>